<evidence type="ECO:0000256" key="9">
    <source>
        <dbReference type="ARBA" id="ARBA00047423"/>
    </source>
</evidence>
<feature type="domain" description="Gfo/Idh/MocA-like oxidoreductase N-terminal" evidence="11">
    <location>
        <begin position="4"/>
        <end position="122"/>
    </location>
</feature>
<evidence type="ECO:0000256" key="2">
    <source>
        <dbReference type="ARBA" id="ARBA00023002"/>
    </source>
</evidence>
<evidence type="ECO:0000259" key="12">
    <source>
        <dbReference type="Pfam" id="PF22725"/>
    </source>
</evidence>
<dbReference type="EC" id="1.3.1.20" evidence="3"/>
<keyword evidence="2" id="KW-0560">Oxidoreductase</keyword>
<dbReference type="Gene3D" id="3.30.360.10">
    <property type="entry name" value="Dihydrodipicolinate Reductase, domain 2"/>
    <property type="match status" value="1"/>
</dbReference>
<gene>
    <name evidence="13" type="ORF">ODALV1_LOCUS29153</name>
</gene>
<dbReference type="PANTHER" id="PTHR22604">
    <property type="entry name" value="OXIDOREDUCTASES"/>
    <property type="match status" value="1"/>
</dbReference>
<dbReference type="Gene3D" id="3.40.50.720">
    <property type="entry name" value="NAD(P)-binding Rossmann-like Domain"/>
    <property type="match status" value="1"/>
</dbReference>
<dbReference type="EC" id="1.1.1.179" evidence="4"/>
<dbReference type="SUPFAM" id="SSF55347">
    <property type="entry name" value="Glyceraldehyde-3-phosphate dehydrogenase-like, C-terminal domain"/>
    <property type="match status" value="1"/>
</dbReference>
<dbReference type="EMBL" id="CAXLJM020000149">
    <property type="protein sequence ID" value="CAL8142793.1"/>
    <property type="molecule type" value="Genomic_DNA"/>
</dbReference>
<evidence type="ECO:0000256" key="4">
    <source>
        <dbReference type="ARBA" id="ARBA00038984"/>
    </source>
</evidence>
<evidence type="ECO:0000313" key="13">
    <source>
        <dbReference type="EMBL" id="CAL8142793.1"/>
    </source>
</evidence>
<organism evidence="13 14">
    <name type="scientific">Orchesella dallaii</name>
    <dbReference type="NCBI Taxonomy" id="48710"/>
    <lineage>
        <taxon>Eukaryota</taxon>
        <taxon>Metazoa</taxon>
        <taxon>Ecdysozoa</taxon>
        <taxon>Arthropoda</taxon>
        <taxon>Hexapoda</taxon>
        <taxon>Collembola</taxon>
        <taxon>Entomobryomorpha</taxon>
        <taxon>Entomobryoidea</taxon>
        <taxon>Orchesellidae</taxon>
        <taxon>Orchesellinae</taxon>
        <taxon>Orchesella</taxon>
    </lineage>
</organism>
<evidence type="ECO:0000256" key="8">
    <source>
        <dbReference type="ARBA" id="ARBA00043025"/>
    </source>
</evidence>
<accession>A0ABP1S3F2</accession>
<feature type="domain" description="GFO/IDH/MocA-like oxidoreductase" evidence="12">
    <location>
        <begin position="132"/>
        <end position="247"/>
    </location>
</feature>
<comment type="similarity">
    <text evidence="1">Belongs to the Gfo/Idh/MocA family.</text>
</comment>
<dbReference type="InterPro" id="IPR050984">
    <property type="entry name" value="Gfo/Idh/MocA_domain"/>
</dbReference>
<reference evidence="13 14" key="1">
    <citation type="submission" date="2024-08" db="EMBL/GenBank/DDBJ databases">
        <authorList>
            <person name="Cucini C."/>
            <person name="Frati F."/>
        </authorList>
    </citation>
    <scope>NUCLEOTIDE SEQUENCE [LARGE SCALE GENOMIC DNA]</scope>
</reference>
<evidence type="ECO:0000256" key="3">
    <source>
        <dbReference type="ARBA" id="ARBA00038853"/>
    </source>
</evidence>
<dbReference type="InterPro" id="IPR036291">
    <property type="entry name" value="NAD(P)-bd_dom_sf"/>
</dbReference>
<evidence type="ECO:0000256" key="5">
    <source>
        <dbReference type="ARBA" id="ARBA00040603"/>
    </source>
</evidence>
<protein>
    <recommendedName>
        <fullName evidence="5">Trans-1,2-dihydrobenzene-1,2-diol dehydrogenase</fullName>
        <ecNumber evidence="4">1.1.1.179</ecNumber>
        <ecNumber evidence="3">1.3.1.20</ecNumber>
    </recommendedName>
    <alternativeName>
        <fullName evidence="8">D-xylose 1-dehydrogenase</fullName>
    </alternativeName>
    <alternativeName>
        <fullName evidence="7">D-xylose-NADP dehydrogenase</fullName>
    </alternativeName>
    <alternativeName>
        <fullName evidence="6">Dimeric dihydrodiol dehydrogenase</fullName>
    </alternativeName>
</protein>
<name>A0ABP1S3F2_9HEXA</name>
<comment type="caution">
    <text evidence="13">The sequence shown here is derived from an EMBL/GenBank/DDBJ whole genome shotgun (WGS) entry which is preliminary data.</text>
</comment>
<keyword evidence="14" id="KW-1185">Reference proteome</keyword>
<evidence type="ECO:0000259" key="11">
    <source>
        <dbReference type="Pfam" id="PF01408"/>
    </source>
</evidence>
<evidence type="ECO:0000256" key="10">
    <source>
        <dbReference type="ARBA" id="ARBA00049233"/>
    </source>
</evidence>
<comment type="catalytic activity">
    <reaction evidence="10">
        <text>D-xylose + NADP(+) = D-xylono-1,5-lactone + NADPH + H(+)</text>
        <dbReference type="Rhea" id="RHEA:22000"/>
        <dbReference type="ChEBI" id="CHEBI:15378"/>
        <dbReference type="ChEBI" id="CHEBI:15867"/>
        <dbReference type="ChEBI" id="CHEBI:53455"/>
        <dbReference type="ChEBI" id="CHEBI:57783"/>
        <dbReference type="ChEBI" id="CHEBI:58349"/>
        <dbReference type="EC" id="1.1.1.179"/>
    </reaction>
</comment>
<dbReference type="SUPFAM" id="SSF51735">
    <property type="entry name" value="NAD(P)-binding Rossmann-fold domains"/>
    <property type="match status" value="1"/>
</dbReference>
<dbReference type="Proteomes" id="UP001642540">
    <property type="component" value="Unassembled WGS sequence"/>
</dbReference>
<evidence type="ECO:0000256" key="7">
    <source>
        <dbReference type="ARBA" id="ARBA00042988"/>
    </source>
</evidence>
<dbReference type="Pfam" id="PF01408">
    <property type="entry name" value="GFO_IDH_MocA"/>
    <property type="match status" value="1"/>
</dbReference>
<proteinExistence type="inferred from homology"/>
<dbReference type="Pfam" id="PF22725">
    <property type="entry name" value="GFO_IDH_MocA_C3"/>
    <property type="match status" value="1"/>
</dbReference>
<dbReference type="InterPro" id="IPR000683">
    <property type="entry name" value="Gfo/Idh/MocA-like_OxRdtase_N"/>
</dbReference>
<dbReference type="PANTHER" id="PTHR22604:SF105">
    <property type="entry name" value="TRANS-1,2-DIHYDROBENZENE-1,2-DIOL DEHYDROGENASE"/>
    <property type="match status" value="1"/>
</dbReference>
<evidence type="ECO:0000256" key="1">
    <source>
        <dbReference type="ARBA" id="ARBA00010928"/>
    </source>
</evidence>
<sequence>MALKWGILSCGKISSDFVAALTAYSEDQHKVVACAARSLDSAKQFAEKYGIPKAYDSYEELVKDPEVQVAYIGSVNNQHLPLGKLAMENGKNVVIEKPMGINVRETKELIELARAKKVFLMQGIWSRFFPAYQRIREELGKGTIGDVVQLTSNFGTLLTHKERCKLKELGGGSILDIGIYNIQFVSLVMGGQKPDKIVAAGVLNENGVDDGTSTTLIYPNGVTATIISNGRCKMECEAYAYGTKGFLKLPKTFWCPTTLVTPAGTEEFELPKLKKSVHYGNSEGLAYEAEEVRRCINEGLLESPLMPLDESLLIAEIMESIRKQLGVVYPQDSFVGEIKAALE</sequence>
<evidence type="ECO:0000256" key="6">
    <source>
        <dbReference type="ARBA" id="ARBA00042926"/>
    </source>
</evidence>
<evidence type="ECO:0000313" key="14">
    <source>
        <dbReference type="Proteomes" id="UP001642540"/>
    </source>
</evidence>
<dbReference type="InterPro" id="IPR055170">
    <property type="entry name" value="GFO_IDH_MocA-like_dom"/>
</dbReference>
<comment type="catalytic activity">
    <reaction evidence="9">
        <text>(1R,2R)-1,2-dihydrobenzene-1,2-diol + NADP(+) = catechol + NADPH + H(+)</text>
        <dbReference type="Rhea" id="RHEA:16729"/>
        <dbReference type="ChEBI" id="CHEBI:10702"/>
        <dbReference type="ChEBI" id="CHEBI:15378"/>
        <dbReference type="ChEBI" id="CHEBI:18135"/>
        <dbReference type="ChEBI" id="CHEBI:57783"/>
        <dbReference type="ChEBI" id="CHEBI:58349"/>
        <dbReference type="EC" id="1.3.1.20"/>
    </reaction>
</comment>